<organism evidence="1 2">
    <name type="scientific">Holothuria leucospilota</name>
    <name type="common">Black long sea cucumber</name>
    <name type="synonym">Mertensiothuria leucospilota</name>
    <dbReference type="NCBI Taxonomy" id="206669"/>
    <lineage>
        <taxon>Eukaryota</taxon>
        <taxon>Metazoa</taxon>
        <taxon>Echinodermata</taxon>
        <taxon>Eleutherozoa</taxon>
        <taxon>Echinozoa</taxon>
        <taxon>Holothuroidea</taxon>
        <taxon>Aspidochirotacea</taxon>
        <taxon>Aspidochirotida</taxon>
        <taxon>Holothuriidae</taxon>
        <taxon>Holothuria</taxon>
    </lineage>
</organism>
<name>A0A9Q0YIJ3_HOLLE</name>
<dbReference type="EMBL" id="JAIZAY010000020">
    <property type="protein sequence ID" value="KAJ8022794.1"/>
    <property type="molecule type" value="Genomic_DNA"/>
</dbReference>
<protein>
    <submittedName>
        <fullName evidence="1">Uncharacterized protein</fullName>
    </submittedName>
</protein>
<dbReference type="Proteomes" id="UP001152320">
    <property type="component" value="Chromosome 20"/>
</dbReference>
<gene>
    <name evidence="1" type="ORF">HOLleu_37787</name>
</gene>
<sequence>MVFSRFIEDLKYLEETGILLDTGEFLKGTLVSITGDNVGSHFIGGLCEGFNAQYSCRYCSLSKSEICEVKYYKEGLYCTKERHMDVIQMLEESDSDHIEGFKFKSVFNSLVHFHVVFPGLPPCLGHDLFEGLVDYYLALFTDYFVQQKWFTYEPLNKNLNKFSFCNPDATNMLKAISKGKKI</sequence>
<comment type="caution">
    <text evidence="1">The sequence shown here is derived from an EMBL/GenBank/DDBJ whole genome shotgun (WGS) entry which is preliminary data.</text>
</comment>
<accession>A0A9Q0YIJ3</accession>
<reference evidence="1" key="1">
    <citation type="submission" date="2021-10" db="EMBL/GenBank/DDBJ databases">
        <title>Tropical sea cucumber genome reveals ecological adaptation and Cuvierian tubules defense mechanism.</title>
        <authorList>
            <person name="Chen T."/>
        </authorList>
    </citation>
    <scope>NUCLEOTIDE SEQUENCE</scope>
    <source>
        <strain evidence="1">Nanhai2018</strain>
        <tissue evidence="1">Muscle</tissue>
    </source>
</reference>
<keyword evidence="2" id="KW-1185">Reference proteome</keyword>
<dbReference type="OrthoDB" id="7699017at2759"/>
<evidence type="ECO:0000313" key="1">
    <source>
        <dbReference type="EMBL" id="KAJ8022794.1"/>
    </source>
</evidence>
<dbReference type="AlphaFoldDB" id="A0A9Q0YIJ3"/>
<evidence type="ECO:0000313" key="2">
    <source>
        <dbReference type="Proteomes" id="UP001152320"/>
    </source>
</evidence>
<proteinExistence type="predicted"/>